<dbReference type="InterPro" id="IPR021196">
    <property type="entry name" value="PdxT/SNO_CS"/>
</dbReference>
<sequence length="202" mass="22683">MFSPYRIGVLGLQGAISEHVSRLKELKQQPVVVKKPTDLHQLDGLIIPGGESTAIWKLIEENHLYEPIQNFATDGKAIFGTCAGLVLLSKETIGRDYTPTLQLMDITVERNGFGRQKDSFESNIQVQNMKESYHAVFIRAPYIDSVGEGVEVIAAYDDKIVAARQKNYLVCAFHPELTDDDRFLEIFINMISSAETSIMFNQ</sequence>
<proteinExistence type="inferred from homology"/>
<evidence type="ECO:0000256" key="3">
    <source>
        <dbReference type="ARBA" id="ARBA00022898"/>
    </source>
</evidence>
<dbReference type="NCBIfam" id="TIGR03800">
    <property type="entry name" value="PLP_synth_Pdx2"/>
    <property type="match status" value="1"/>
</dbReference>
<feature type="active site" description="Nucleophile" evidence="7">
    <location>
        <position position="82"/>
    </location>
</feature>
<dbReference type="RefSeq" id="WP_215064586.1">
    <property type="nucleotide sequence ID" value="NZ_BSKO01000001.1"/>
</dbReference>
<keyword evidence="9" id="KW-1185">Reference proteome</keyword>
<comment type="caution">
    <text evidence="8">The sequence shown here is derived from an EMBL/GenBank/DDBJ whole genome shotgun (WGS) entry which is preliminary data.</text>
</comment>
<evidence type="ECO:0000256" key="7">
    <source>
        <dbReference type="HAMAP-Rule" id="MF_01615"/>
    </source>
</evidence>
<dbReference type="Gene3D" id="3.40.50.880">
    <property type="match status" value="1"/>
</dbReference>
<keyword evidence="2 7" id="KW-0378">Hydrolase</keyword>
<evidence type="ECO:0000256" key="4">
    <source>
        <dbReference type="ARBA" id="ARBA00022962"/>
    </source>
</evidence>
<keyword evidence="3 7" id="KW-0663">Pyridoxal phosphate</keyword>
<feature type="binding site" evidence="7">
    <location>
        <begin position="138"/>
        <end position="139"/>
    </location>
    <ligand>
        <name>L-glutamine</name>
        <dbReference type="ChEBI" id="CHEBI:58359"/>
    </ligand>
</feature>
<keyword evidence="4 7" id="KW-0315">Glutamine amidotransferase</keyword>
<dbReference type="PROSITE" id="PS51130">
    <property type="entry name" value="PDXT_SNO_2"/>
    <property type="match status" value="1"/>
</dbReference>
<dbReference type="SUPFAM" id="SSF52317">
    <property type="entry name" value="Class I glutamine amidotransferase-like"/>
    <property type="match status" value="1"/>
</dbReference>
<dbReference type="EC" id="3.5.1.2" evidence="7"/>
<reference evidence="8 9" key="1">
    <citation type="submission" date="2023-02" db="EMBL/GenBank/DDBJ databases">
        <title>Oceanobacillus kimchii IFOP_LL358 isolated form Alexandrium catenella lab strain.</title>
        <authorList>
            <person name="Gajardo G."/>
            <person name="Ueki S."/>
            <person name="Maruyama F."/>
        </authorList>
    </citation>
    <scope>NUCLEOTIDE SEQUENCE [LARGE SCALE GENOMIC DNA]</scope>
    <source>
        <strain evidence="8 9">IFOP_LL358</strain>
    </source>
</reference>
<keyword evidence="5 7" id="KW-0456">Lyase</keyword>
<name>A0ABQ5TLI9_9BACI</name>
<comment type="catalytic activity">
    <reaction evidence="6 7">
        <text>L-glutamine + H2O = L-glutamate + NH4(+)</text>
        <dbReference type="Rhea" id="RHEA:15889"/>
        <dbReference type="ChEBI" id="CHEBI:15377"/>
        <dbReference type="ChEBI" id="CHEBI:28938"/>
        <dbReference type="ChEBI" id="CHEBI:29985"/>
        <dbReference type="ChEBI" id="CHEBI:58359"/>
        <dbReference type="EC" id="3.5.1.2"/>
    </reaction>
</comment>
<feature type="active site" description="Charge relay system" evidence="7">
    <location>
        <position position="174"/>
    </location>
</feature>
<evidence type="ECO:0000256" key="5">
    <source>
        <dbReference type="ARBA" id="ARBA00023239"/>
    </source>
</evidence>
<comment type="function">
    <text evidence="7">Catalyzes the hydrolysis of glutamine to glutamate and ammonia as part of the biosynthesis of pyridoxal 5'-phosphate. The resulting ammonia molecule is channeled to the active site of PdxS.</text>
</comment>
<dbReference type="PROSITE" id="PS51273">
    <property type="entry name" value="GATASE_TYPE_1"/>
    <property type="match status" value="1"/>
</dbReference>
<accession>A0ABQ5TLI9</accession>
<evidence type="ECO:0000313" key="8">
    <source>
        <dbReference type="EMBL" id="GLO67340.1"/>
    </source>
</evidence>
<evidence type="ECO:0000256" key="2">
    <source>
        <dbReference type="ARBA" id="ARBA00022801"/>
    </source>
</evidence>
<feature type="binding site" evidence="7">
    <location>
        <position position="110"/>
    </location>
    <ligand>
        <name>L-glutamine</name>
        <dbReference type="ChEBI" id="CHEBI:58359"/>
    </ligand>
</feature>
<feature type="active site" description="Charge relay system" evidence="7">
    <location>
        <position position="176"/>
    </location>
</feature>
<feature type="binding site" evidence="7">
    <location>
        <begin position="50"/>
        <end position="52"/>
    </location>
    <ligand>
        <name>L-glutamine</name>
        <dbReference type="ChEBI" id="CHEBI:58359"/>
    </ligand>
</feature>
<evidence type="ECO:0000256" key="6">
    <source>
        <dbReference type="ARBA" id="ARBA00049534"/>
    </source>
</evidence>
<dbReference type="InterPro" id="IPR002161">
    <property type="entry name" value="PdxT/SNO"/>
</dbReference>
<dbReference type="PANTHER" id="PTHR31559">
    <property type="entry name" value="PYRIDOXAL 5'-PHOSPHATE SYNTHASE SUBUNIT SNO"/>
    <property type="match status" value="1"/>
</dbReference>
<dbReference type="PROSITE" id="PS01236">
    <property type="entry name" value="PDXT_SNO_1"/>
    <property type="match status" value="1"/>
</dbReference>
<comment type="similarity">
    <text evidence="1 7">Belongs to the glutaminase PdxT/SNO family.</text>
</comment>
<evidence type="ECO:0000256" key="1">
    <source>
        <dbReference type="ARBA" id="ARBA00008345"/>
    </source>
</evidence>
<dbReference type="EC" id="4.3.3.6" evidence="7"/>
<dbReference type="PIRSF" id="PIRSF005639">
    <property type="entry name" value="Glut_amidoT_SNO"/>
    <property type="match status" value="1"/>
</dbReference>
<dbReference type="CDD" id="cd01749">
    <property type="entry name" value="GATase1_PB"/>
    <property type="match status" value="1"/>
</dbReference>
<gene>
    <name evidence="7 8" type="primary">pdxT</name>
    <name evidence="8" type="ORF">MACH08_31240</name>
</gene>
<dbReference type="HAMAP" id="MF_01615">
    <property type="entry name" value="PdxT"/>
    <property type="match status" value="1"/>
</dbReference>
<comment type="subunit">
    <text evidence="7">In the presence of PdxS, forms a dodecamer of heterodimers. Only shows activity in the heterodimer.</text>
</comment>
<evidence type="ECO:0000313" key="9">
    <source>
        <dbReference type="Proteomes" id="UP001275436"/>
    </source>
</evidence>
<dbReference type="Pfam" id="PF01174">
    <property type="entry name" value="SNO"/>
    <property type="match status" value="1"/>
</dbReference>
<dbReference type="Proteomes" id="UP001275436">
    <property type="component" value="Unassembled WGS sequence"/>
</dbReference>
<dbReference type="InterPro" id="IPR029062">
    <property type="entry name" value="Class_I_gatase-like"/>
</dbReference>
<organism evidence="8 9">
    <name type="scientific">Oceanobacillus kimchii</name>
    <dbReference type="NCBI Taxonomy" id="746691"/>
    <lineage>
        <taxon>Bacteria</taxon>
        <taxon>Bacillati</taxon>
        <taxon>Bacillota</taxon>
        <taxon>Bacilli</taxon>
        <taxon>Bacillales</taxon>
        <taxon>Bacillaceae</taxon>
        <taxon>Oceanobacillus</taxon>
    </lineage>
</organism>
<comment type="pathway">
    <text evidence="7">Cofactor biosynthesis; pyridoxal 5'-phosphate biosynthesis.</text>
</comment>
<dbReference type="EMBL" id="BSKO01000001">
    <property type="protein sequence ID" value="GLO67340.1"/>
    <property type="molecule type" value="Genomic_DNA"/>
</dbReference>
<dbReference type="PANTHER" id="PTHR31559:SF0">
    <property type="entry name" value="PYRIDOXAL 5'-PHOSPHATE SYNTHASE SUBUNIT SNO1-RELATED"/>
    <property type="match status" value="1"/>
</dbReference>
<comment type="catalytic activity">
    <reaction evidence="7">
        <text>aldehydo-D-ribose 5-phosphate + D-glyceraldehyde 3-phosphate + L-glutamine = pyridoxal 5'-phosphate + L-glutamate + phosphate + 3 H2O + H(+)</text>
        <dbReference type="Rhea" id="RHEA:31507"/>
        <dbReference type="ChEBI" id="CHEBI:15377"/>
        <dbReference type="ChEBI" id="CHEBI:15378"/>
        <dbReference type="ChEBI" id="CHEBI:29985"/>
        <dbReference type="ChEBI" id="CHEBI:43474"/>
        <dbReference type="ChEBI" id="CHEBI:58273"/>
        <dbReference type="ChEBI" id="CHEBI:58359"/>
        <dbReference type="ChEBI" id="CHEBI:59776"/>
        <dbReference type="ChEBI" id="CHEBI:597326"/>
        <dbReference type="EC" id="4.3.3.6"/>
    </reaction>
</comment>
<protein>
    <recommendedName>
        <fullName evidence="7">Pyridoxal 5'-phosphate synthase subunit PdxT</fullName>
        <ecNumber evidence="7">4.3.3.6</ecNumber>
    </recommendedName>
    <alternativeName>
        <fullName evidence="7">Pdx2</fullName>
    </alternativeName>
    <alternativeName>
        <fullName evidence="7">Pyridoxal 5'-phosphate synthase glutaminase subunit</fullName>
        <ecNumber evidence="7">3.5.1.2</ecNumber>
    </alternativeName>
</protein>